<evidence type="ECO:0000313" key="2">
    <source>
        <dbReference type="EMBL" id="EXU61443.1"/>
    </source>
</evidence>
<keyword evidence="1" id="KW-1133">Transmembrane helix</keyword>
<evidence type="ECO:0000313" key="3">
    <source>
        <dbReference type="Proteomes" id="UP000020977"/>
    </source>
</evidence>
<organism evidence="2 3">
    <name type="scientific">Mesomycoplasma ovipneumoniae 14811</name>
    <dbReference type="NCBI Taxonomy" id="1188239"/>
    <lineage>
        <taxon>Bacteria</taxon>
        <taxon>Bacillati</taxon>
        <taxon>Mycoplasmatota</taxon>
        <taxon>Mycoplasmoidales</taxon>
        <taxon>Metamycoplasmataceae</taxon>
        <taxon>Mesomycoplasma</taxon>
    </lineage>
</organism>
<sequence>MKIINDYFKFEDYKNKAKEEFLPKLDEIVKKKNSSSLQKITILQKESKKLIIIFSISLFLTFIIVLSISLAEVAYITLIFAIIPGIIALLSAFYFWMKKKEIWSITNEISKDVIVNFRPEDAYKTAFSILDKGMDYLGFYDQLNNNFLISGNEVRNFTPAGTIGSADAWISEVRPVKQLLIDKKFHVAFTNVHWEWEEKIEDEDGKVKTVIRHSYTGFLKIDTSILGEKAFNFKLLKGGGWPFQRDKVKLENQLFNKVFSPVSNDKLKIRKMYTPLAMELSLKRYFDRNGVKVSDISIQSFQNAIYFTYSCNWNFMYFNFPRSIKSPDHFINRIFNDFLTDTYSLYYLLSLIYTTLYLD</sequence>
<dbReference type="EMBL" id="JFAD01000007">
    <property type="protein sequence ID" value="EXU61443.1"/>
    <property type="molecule type" value="Genomic_DNA"/>
</dbReference>
<dbReference type="RefSeq" id="WP_044283923.1">
    <property type="nucleotide sequence ID" value="NZ_JFAD01000007.1"/>
</dbReference>
<protein>
    <recommendedName>
        <fullName evidence="4">DUF3137 domain-containing protein</fullName>
    </recommendedName>
</protein>
<feature type="transmembrane region" description="Helical" evidence="1">
    <location>
        <begin position="50"/>
        <end position="68"/>
    </location>
</feature>
<dbReference type="Proteomes" id="UP000020977">
    <property type="component" value="Unassembled WGS sequence"/>
</dbReference>
<keyword evidence="1" id="KW-0812">Transmembrane</keyword>
<proteinExistence type="predicted"/>
<dbReference type="eggNOG" id="ENOG5030MSI">
    <property type="taxonomic scope" value="Bacteria"/>
</dbReference>
<comment type="caution">
    <text evidence="2">The sequence shown here is derived from an EMBL/GenBank/DDBJ whole genome shotgun (WGS) entry which is preliminary data.</text>
</comment>
<reference evidence="2 3" key="1">
    <citation type="submission" date="2014-03" db="EMBL/GenBank/DDBJ databases">
        <title>Genome sequence of Mycoplasma ovipneumoniae strain 14811.</title>
        <authorList>
            <person name="Sirand-Pugnet P."/>
            <person name="Breton M."/>
            <person name="Dordet-Frisoni E."/>
            <person name="Baranowski E."/>
            <person name="Barre A."/>
            <person name="Couture C."/>
            <person name="Dupuy V."/>
            <person name="Gaurivaud P."/>
            <person name="Jacob D."/>
            <person name="Lemaitre C."/>
            <person name="Manso-Silvan L."/>
            <person name="Nikolski M."/>
            <person name="Nouvel L.-X."/>
            <person name="Poumarat F."/>
            <person name="Tardy F."/>
            <person name="Thebault P."/>
            <person name="Theil S."/>
            <person name="Citti C."/>
            <person name="Thiaucourt F."/>
            <person name="Blanchard A."/>
        </authorList>
    </citation>
    <scope>NUCLEOTIDE SEQUENCE [LARGE SCALE GENOMIC DNA]</scope>
    <source>
        <strain evidence="2 3">14811</strain>
    </source>
</reference>
<evidence type="ECO:0008006" key="4">
    <source>
        <dbReference type="Google" id="ProtNLM"/>
    </source>
</evidence>
<name>A0A014M3A9_9BACT</name>
<keyword evidence="1" id="KW-0472">Membrane</keyword>
<feature type="transmembrane region" description="Helical" evidence="1">
    <location>
        <begin position="74"/>
        <end position="96"/>
    </location>
</feature>
<evidence type="ECO:0000256" key="1">
    <source>
        <dbReference type="SAM" id="Phobius"/>
    </source>
</evidence>
<accession>A0A014M3A9</accession>
<gene>
    <name evidence="2" type="ORF">MOVI_0630</name>
</gene>
<dbReference type="AlphaFoldDB" id="A0A014M3A9"/>